<proteinExistence type="predicted"/>
<comment type="caution">
    <text evidence="1">The sequence shown here is derived from an EMBL/GenBank/DDBJ whole genome shotgun (WGS) entry which is preliminary data.</text>
</comment>
<gene>
    <name evidence="1" type="ORF">CLV46_1879</name>
</gene>
<evidence type="ECO:0008006" key="3">
    <source>
        <dbReference type="Google" id="ProtNLM"/>
    </source>
</evidence>
<reference evidence="1 2" key="1">
    <citation type="submission" date="2017-11" db="EMBL/GenBank/DDBJ databases">
        <title>Genomic Encyclopedia of Archaeal and Bacterial Type Strains, Phase II (KMG-II): From Individual Species to Whole Genera.</title>
        <authorList>
            <person name="Goeker M."/>
        </authorList>
    </citation>
    <scope>NUCLEOTIDE SEQUENCE [LARGE SCALE GENOMIC DNA]</scope>
    <source>
        <strain evidence="1 2">DSM 27393</strain>
    </source>
</reference>
<evidence type="ECO:0000313" key="2">
    <source>
        <dbReference type="Proteomes" id="UP000228758"/>
    </source>
</evidence>
<sequence>MLDTEDLPVAELSALRLDGELFGLGSSYCAIDEIDTPALRAASLARLAAPRLIAERFTAAWVWCAVDRCPERPEFCSSLDARSRPWKPLPIEHREVSIVRDDVQLVAGLAVTTPTRTLLDLARMPVEADHLVGTMRRLVADGLADGRSVLSDLTSRPNLPHSRRAVARLQEALDR</sequence>
<protein>
    <recommendedName>
        <fullName evidence="3">AbiEi antitoxin C-terminal domain-containing protein</fullName>
    </recommendedName>
</protein>
<dbReference type="AlphaFoldDB" id="A0A2M9CK86"/>
<accession>A0A2M9CK86</accession>
<evidence type="ECO:0000313" key="1">
    <source>
        <dbReference type="EMBL" id="PJJ72312.1"/>
    </source>
</evidence>
<organism evidence="1 2">
    <name type="scientific">Diaminobutyricimonas aerilata</name>
    <dbReference type="NCBI Taxonomy" id="1162967"/>
    <lineage>
        <taxon>Bacteria</taxon>
        <taxon>Bacillati</taxon>
        <taxon>Actinomycetota</taxon>
        <taxon>Actinomycetes</taxon>
        <taxon>Micrococcales</taxon>
        <taxon>Microbacteriaceae</taxon>
        <taxon>Diaminobutyricimonas</taxon>
    </lineage>
</organism>
<dbReference type="Proteomes" id="UP000228758">
    <property type="component" value="Unassembled WGS sequence"/>
</dbReference>
<dbReference type="EMBL" id="PGFF01000001">
    <property type="protein sequence ID" value="PJJ72312.1"/>
    <property type="molecule type" value="Genomic_DNA"/>
</dbReference>
<keyword evidence="2" id="KW-1185">Reference proteome</keyword>
<name>A0A2M9CK86_9MICO</name>